<dbReference type="EMBL" id="DVGA01000116">
    <property type="protein sequence ID" value="HIQ79642.1"/>
    <property type="molecule type" value="Genomic_DNA"/>
</dbReference>
<dbReference type="AlphaFoldDB" id="A0A9D1CT96"/>
<evidence type="ECO:0000256" key="8">
    <source>
        <dbReference type="ARBA" id="ARBA00022840"/>
    </source>
</evidence>
<accession>A0A9D1CT96</accession>
<keyword evidence="11" id="KW-0963">Cytoplasm</keyword>
<evidence type="ECO:0000256" key="6">
    <source>
        <dbReference type="ARBA" id="ARBA00022741"/>
    </source>
</evidence>
<dbReference type="SUPFAM" id="SSF52540">
    <property type="entry name" value="P-loop containing nucleoside triphosphate hydrolases"/>
    <property type="match status" value="1"/>
</dbReference>
<evidence type="ECO:0000256" key="7">
    <source>
        <dbReference type="ARBA" id="ARBA00022777"/>
    </source>
</evidence>
<dbReference type="PANTHER" id="PTHR23117:SF13">
    <property type="entry name" value="GUANYLATE KINASE"/>
    <property type="match status" value="1"/>
</dbReference>
<dbReference type="NCBIfam" id="TIGR03263">
    <property type="entry name" value="guanyl_kin"/>
    <property type="match status" value="1"/>
</dbReference>
<dbReference type="PROSITE" id="PS00856">
    <property type="entry name" value="GUANYLATE_KINASE_1"/>
    <property type="match status" value="1"/>
</dbReference>
<dbReference type="SMART" id="SM00072">
    <property type="entry name" value="GuKc"/>
    <property type="match status" value="1"/>
</dbReference>
<keyword evidence="6 11" id="KW-0547">Nucleotide-binding</keyword>
<evidence type="ECO:0000256" key="2">
    <source>
        <dbReference type="ARBA" id="ARBA00005790"/>
    </source>
</evidence>
<proteinExistence type="inferred from homology"/>
<evidence type="ECO:0000256" key="11">
    <source>
        <dbReference type="HAMAP-Rule" id="MF_00328"/>
    </source>
</evidence>
<dbReference type="PROSITE" id="PS50052">
    <property type="entry name" value="GUANYLATE_KINASE_2"/>
    <property type="match status" value="1"/>
</dbReference>
<dbReference type="InterPro" id="IPR027417">
    <property type="entry name" value="P-loop_NTPase"/>
</dbReference>
<sequence>MQKHDKGRLIVISGPSGTGKGTVISRLMELRDDLCLSVSVTTRPPRPGEIDGKDYFFLTREEFSERVEAGGLLEHADFVGNCYGTPKDFVERKIDEGVSVILEIDVQGAAQVAKACADAVSVFILPPSGTELERRLRGRHTDSEEKIRSRLLEAKRECAEAAKYGYIVVNDSAEAAAREIDAIITAEKCKSAYRINLVTEVLIS</sequence>
<dbReference type="InterPro" id="IPR008145">
    <property type="entry name" value="GK/Ca_channel_bsu"/>
</dbReference>
<dbReference type="GO" id="GO:0005829">
    <property type="term" value="C:cytosol"/>
    <property type="evidence" value="ECO:0007669"/>
    <property type="project" value="TreeGrafter"/>
</dbReference>
<name>A0A9D1CT96_9FIRM</name>
<evidence type="ECO:0000256" key="9">
    <source>
        <dbReference type="ARBA" id="ARBA00030128"/>
    </source>
</evidence>
<keyword evidence="7 11" id="KW-0418">Kinase</keyword>
<comment type="similarity">
    <text evidence="2 11">Belongs to the guanylate kinase family.</text>
</comment>
<comment type="catalytic activity">
    <reaction evidence="10 11">
        <text>GMP + ATP = GDP + ADP</text>
        <dbReference type="Rhea" id="RHEA:20780"/>
        <dbReference type="ChEBI" id="CHEBI:30616"/>
        <dbReference type="ChEBI" id="CHEBI:58115"/>
        <dbReference type="ChEBI" id="CHEBI:58189"/>
        <dbReference type="ChEBI" id="CHEBI:456216"/>
        <dbReference type="EC" id="2.7.4.8"/>
    </reaction>
</comment>
<evidence type="ECO:0000256" key="5">
    <source>
        <dbReference type="ARBA" id="ARBA00022679"/>
    </source>
</evidence>
<dbReference type="Proteomes" id="UP000824262">
    <property type="component" value="Unassembled WGS sequence"/>
</dbReference>
<keyword evidence="5 11" id="KW-0808">Transferase</keyword>
<keyword evidence="8 11" id="KW-0067">ATP-binding</keyword>
<evidence type="ECO:0000256" key="4">
    <source>
        <dbReference type="ARBA" id="ARBA00016296"/>
    </source>
</evidence>
<dbReference type="EC" id="2.7.4.8" evidence="3 11"/>
<organism evidence="13 14">
    <name type="scientific">Candidatus Scatomorpha intestinavium</name>
    <dbReference type="NCBI Taxonomy" id="2840922"/>
    <lineage>
        <taxon>Bacteria</taxon>
        <taxon>Bacillati</taxon>
        <taxon>Bacillota</taxon>
        <taxon>Clostridia</taxon>
        <taxon>Eubacteriales</taxon>
        <taxon>Candidatus Scatomorpha</taxon>
    </lineage>
</organism>
<evidence type="ECO:0000256" key="3">
    <source>
        <dbReference type="ARBA" id="ARBA00012961"/>
    </source>
</evidence>
<comment type="subcellular location">
    <subcellularLocation>
        <location evidence="11">Cytoplasm</location>
    </subcellularLocation>
</comment>
<dbReference type="InterPro" id="IPR017665">
    <property type="entry name" value="Guanylate_kinase"/>
</dbReference>
<comment type="caution">
    <text evidence="13">The sequence shown here is derived from an EMBL/GenBank/DDBJ whole genome shotgun (WGS) entry which is preliminary data.</text>
</comment>
<gene>
    <name evidence="11 13" type="primary">gmk</name>
    <name evidence="13" type="ORF">IAB77_10350</name>
</gene>
<dbReference type="InterPro" id="IPR008144">
    <property type="entry name" value="Guanylate_kin-like_dom"/>
</dbReference>
<feature type="binding site" evidence="11">
    <location>
        <begin position="14"/>
        <end position="21"/>
    </location>
    <ligand>
        <name>ATP</name>
        <dbReference type="ChEBI" id="CHEBI:30616"/>
    </ligand>
</feature>
<dbReference type="Gene3D" id="3.40.50.300">
    <property type="entry name" value="P-loop containing nucleotide triphosphate hydrolases"/>
    <property type="match status" value="1"/>
</dbReference>
<reference evidence="13" key="1">
    <citation type="submission" date="2020-10" db="EMBL/GenBank/DDBJ databases">
        <authorList>
            <person name="Gilroy R."/>
        </authorList>
    </citation>
    <scope>NUCLEOTIDE SEQUENCE</scope>
    <source>
        <strain evidence="13">ChiBcolR7-354</strain>
    </source>
</reference>
<protein>
    <recommendedName>
        <fullName evidence="4 11">Guanylate kinase</fullName>
        <ecNumber evidence="3 11">2.7.4.8</ecNumber>
    </recommendedName>
    <alternativeName>
        <fullName evidence="9 11">GMP kinase</fullName>
    </alternativeName>
</protein>
<dbReference type="CDD" id="cd00071">
    <property type="entry name" value="GMPK"/>
    <property type="match status" value="1"/>
</dbReference>
<evidence type="ECO:0000256" key="10">
    <source>
        <dbReference type="ARBA" id="ARBA00048594"/>
    </source>
</evidence>
<dbReference type="Pfam" id="PF00625">
    <property type="entry name" value="Guanylate_kin"/>
    <property type="match status" value="1"/>
</dbReference>
<dbReference type="GO" id="GO:0004385">
    <property type="term" value="F:GMP kinase activity"/>
    <property type="evidence" value="ECO:0007669"/>
    <property type="project" value="UniProtKB-UniRule"/>
</dbReference>
<dbReference type="FunFam" id="3.30.63.10:FF:000002">
    <property type="entry name" value="Guanylate kinase 1"/>
    <property type="match status" value="1"/>
</dbReference>
<dbReference type="InterPro" id="IPR020590">
    <property type="entry name" value="Guanylate_kinase_CS"/>
</dbReference>
<dbReference type="Gene3D" id="3.30.63.10">
    <property type="entry name" value="Guanylate Kinase phosphate binding domain"/>
    <property type="match status" value="1"/>
</dbReference>
<reference evidence="13" key="2">
    <citation type="journal article" date="2021" name="PeerJ">
        <title>Extensive microbial diversity within the chicken gut microbiome revealed by metagenomics and culture.</title>
        <authorList>
            <person name="Gilroy R."/>
            <person name="Ravi A."/>
            <person name="Getino M."/>
            <person name="Pursley I."/>
            <person name="Horton D.L."/>
            <person name="Alikhan N.F."/>
            <person name="Baker D."/>
            <person name="Gharbi K."/>
            <person name="Hall N."/>
            <person name="Watson M."/>
            <person name="Adriaenssens E.M."/>
            <person name="Foster-Nyarko E."/>
            <person name="Jarju S."/>
            <person name="Secka A."/>
            <person name="Antonio M."/>
            <person name="Oren A."/>
            <person name="Chaudhuri R.R."/>
            <person name="La Ragione R."/>
            <person name="Hildebrand F."/>
            <person name="Pallen M.J."/>
        </authorList>
    </citation>
    <scope>NUCLEOTIDE SEQUENCE</scope>
    <source>
        <strain evidence="13">ChiBcolR7-354</strain>
    </source>
</reference>
<comment type="function">
    <text evidence="1 11">Essential for recycling GMP and indirectly, cGMP.</text>
</comment>
<evidence type="ECO:0000313" key="14">
    <source>
        <dbReference type="Proteomes" id="UP000824262"/>
    </source>
</evidence>
<evidence type="ECO:0000259" key="12">
    <source>
        <dbReference type="PROSITE" id="PS50052"/>
    </source>
</evidence>
<dbReference type="PANTHER" id="PTHR23117">
    <property type="entry name" value="GUANYLATE KINASE-RELATED"/>
    <property type="match status" value="1"/>
</dbReference>
<evidence type="ECO:0000256" key="1">
    <source>
        <dbReference type="ARBA" id="ARBA00003531"/>
    </source>
</evidence>
<evidence type="ECO:0000313" key="13">
    <source>
        <dbReference type="EMBL" id="HIQ79642.1"/>
    </source>
</evidence>
<dbReference type="GO" id="GO:0005524">
    <property type="term" value="F:ATP binding"/>
    <property type="evidence" value="ECO:0007669"/>
    <property type="project" value="UniProtKB-UniRule"/>
</dbReference>
<dbReference type="HAMAP" id="MF_00328">
    <property type="entry name" value="Guanylate_kinase"/>
    <property type="match status" value="1"/>
</dbReference>
<feature type="domain" description="Guanylate kinase-like" evidence="12">
    <location>
        <begin position="7"/>
        <end position="185"/>
    </location>
</feature>